<dbReference type="PROSITE" id="PS00092">
    <property type="entry name" value="N6_MTASE"/>
    <property type="match status" value="1"/>
</dbReference>
<dbReference type="STRING" id="123822.B0188_03910"/>
<dbReference type="GO" id="GO:0003676">
    <property type="term" value="F:nucleic acid binding"/>
    <property type="evidence" value="ECO:0007669"/>
    <property type="project" value="InterPro"/>
</dbReference>
<dbReference type="GO" id="GO:0032259">
    <property type="term" value="P:methylation"/>
    <property type="evidence" value="ECO:0007669"/>
    <property type="project" value="UniProtKB-KW"/>
</dbReference>
<keyword evidence="4" id="KW-1185">Reference proteome</keyword>
<accession>A0A1T0B5Z8</accession>
<gene>
    <name evidence="3" type="ORF">B0188_03910</name>
</gene>
<organism evidence="3 4">
    <name type="scientific">[Haemophilus] felis</name>
    <dbReference type="NCBI Taxonomy" id="123822"/>
    <lineage>
        <taxon>Bacteria</taxon>
        <taxon>Pseudomonadati</taxon>
        <taxon>Pseudomonadota</taxon>
        <taxon>Gammaproteobacteria</taxon>
        <taxon>Pasteurellales</taxon>
        <taxon>Pasteurellaceae</taxon>
    </lineage>
</organism>
<keyword evidence="2 3" id="KW-0808">Transferase</keyword>
<comment type="caution">
    <text evidence="3">The sequence shown here is derived from an EMBL/GenBank/DDBJ whole genome shotgun (WGS) entry which is preliminary data.</text>
</comment>
<feature type="non-terminal residue" evidence="3">
    <location>
        <position position="1"/>
    </location>
</feature>
<name>A0A1T0B5Z8_9PAST</name>
<dbReference type="Proteomes" id="UP000190023">
    <property type="component" value="Unassembled WGS sequence"/>
</dbReference>
<sequence>LSEDTNADGVIDVQDLKWQYLQGDGDFRSDEIKQLRDEADIIITNPPFSLFREFMAWIMEAEKKFAVIGNMNAITYKEIFPLIKENKMWLGATGNGNDMVFAVPTGTEIAESDRQKAAKLGYVGNYTRLGNSCWFTSIEHGRRHQPLQLMTMDDNRKFNKQIINNTNAYQPYDNYNAIEVPFTNAIPSDFDGVMGVPISFLDKYNPEQFEILGIDRYIEDNPKYGKRFDLNGKEVYARILIRHKTGANQ</sequence>
<reference evidence="3 4" key="1">
    <citation type="submission" date="2017-02" db="EMBL/GenBank/DDBJ databases">
        <title>Draft genome sequence of Haemophilus felis CCUG 31170 type strain.</title>
        <authorList>
            <person name="Engstrom-Jakobsson H."/>
            <person name="Salva-Serra F."/>
            <person name="Thorell K."/>
            <person name="Gonzales-Siles L."/>
            <person name="Karlsson R."/>
            <person name="Boulund F."/>
            <person name="Engstrand L."/>
            <person name="Kristiansson E."/>
            <person name="Moore E."/>
        </authorList>
    </citation>
    <scope>NUCLEOTIDE SEQUENCE [LARGE SCALE GENOMIC DNA]</scope>
    <source>
        <strain evidence="3 4">CCUG 31170</strain>
    </source>
</reference>
<protein>
    <submittedName>
        <fullName evidence="3">DNA methyltransferase</fullName>
    </submittedName>
</protein>
<dbReference type="EMBL" id="MUYB01000013">
    <property type="protein sequence ID" value="OOS05565.1"/>
    <property type="molecule type" value="Genomic_DNA"/>
</dbReference>
<dbReference type="Pfam" id="PF13651">
    <property type="entry name" value="EcoRI_methylase"/>
    <property type="match status" value="1"/>
</dbReference>
<dbReference type="AlphaFoldDB" id="A0A1T0B5Z8"/>
<evidence type="ECO:0000256" key="1">
    <source>
        <dbReference type="ARBA" id="ARBA00022603"/>
    </source>
</evidence>
<dbReference type="InterPro" id="IPR002052">
    <property type="entry name" value="DNA_methylase_N6_adenine_CS"/>
</dbReference>
<dbReference type="InterPro" id="IPR025247">
    <property type="entry name" value="EcoRI-like_methylase"/>
</dbReference>
<keyword evidence="1 3" id="KW-0489">Methyltransferase</keyword>
<evidence type="ECO:0000313" key="4">
    <source>
        <dbReference type="Proteomes" id="UP000190023"/>
    </source>
</evidence>
<dbReference type="PROSITE" id="PS00018">
    <property type="entry name" value="EF_HAND_1"/>
    <property type="match status" value="1"/>
</dbReference>
<dbReference type="InterPro" id="IPR018247">
    <property type="entry name" value="EF_Hand_1_Ca_BS"/>
</dbReference>
<proteinExistence type="predicted"/>
<evidence type="ECO:0000256" key="2">
    <source>
        <dbReference type="ARBA" id="ARBA00022679"/>
    </source>
</evidence>
<dbReference type="GO" id="GO:0008168">
    <property type="term" value="F:methyltransferase activity"/>
    <property type="evidence" value="ECO:0007669"/>
    <property type="project" value="UniProtKB-KW"/>
</dbReference>
<evidence type="ECO:0000313" key="3">
    <source>
        <dbReference type="EMBL" id="OOS05565.1"/>
    </source>
</evidence>